<proteinExistence type="inferred from homology"/>
<dbReference type="InterPro" id="IPR000926">
    <property type="entry name" value="RibA"/>
</dbReference>
<evidence type="ECO:0000256" key="20">
    <source>
        <dbReference type="HAMAP-Rule" id="MF_01283"/>
    </source>
</evidence>
<dbReference type="UniPathway" id="UPA00275">
    <property type="reaction ID" value="UER00399"/>
</dbReference>
<evidence type="ECO:0000259" key="21">
    <source>
        <dbReference type="Pfam" id="PF00925"/>
    </source>
</evidence>
<evidence type="ECO:0000256" key="10">
    <source>
        <dbReference type="ARBA" id="ARBA00022741"/>
    </source>
</evidence>
<keyword evidence="11 20" id="KW-0378">Hydrolase</keyword>
<evidence type="ECO:0000256" key="5">
    <source>
        <dbReference type="ARBA" id="ARBA00004904"/>
    </source>
</evidence>
<dbReference type="AlphaFoldDB" id="A0A6H0ZG71"/>
<evidence type="ECO:0000256" key="9">
    <source>
        <dbReference type="ARBA" id="ARBA00022723"/>
    </source>
</evidence>
<keyword evidence="16 20" id="KW-0456">Lyase</keyword>
<dbReference type="PIRSF" id="PIRSF001259">
    <property type="entry name" value="RibA"/>
    <property type="match status" value="1"/>
</dbReference>
<dbReference type="GO" id="GO:0005525">
    <property type="term" value="F:GTP binding"/>
    <property type="evidence" value="ECO:0007669"/>
    <property type="project" value="UniProtKB-KW"/>
</dbReference>
<dbReference type="GO" id="GO:0008270">
    <property type="term" value="F:zinc ion binding"/>
    <property type="evidence" value="ECO:0007669"/>
    <property type="project" value="UniProtKB-UniRule"/>
</dbReference>
<dbReference type="GO" id="GO:0000287">
    <property type="term" value="F:magnesium ion binding"/>
    <property type="evidence" value="ECO:0007669"/>
    <property type="project" value="UniProtKB-UniRule"/>
</dbReference>
<evidence type="ECO:0000256" key="12">
    <source>
        <dbReference type="ARBA" id="ARBA00022833"/>
    </source>
</evidence>
<keyword evidence="13 20" id="KW-0460">Magnesium</keyword>
<dbReference type="NCBIfam" id="NF001591">
    <property type="entry name" value="PRK00393.1"/>
    <property type="match status" value="1"/>
</dbReference>
<evidence type="ECO:0000256" key="8">
    <source>
        <dbReference type="ARBA" id="ARBA00022619"/>
    </source>
</evidence>
<evidence type="ECO:0000256" key="4">
    <source>
        <dbReference type="ARBA" id="ARBA00004853"/>
    </source>
</evidence>
<keyword evidence="10 20" id="KW-0547">Nucleotide-binding</keyword>
<comment type="cofactor">
    <cofactor evidence="20">
        <name>Zn(2+)</name>
        <dbReference type="ChEBI" id="CHEBI:29105"/>
    </cofactor>
    <text evidence="20">Binds 1 zinc ion per subunit.</text>
</comment>
<evidence type="ECO:0000256" key="3">
    <source>
        <dbReference type="ARBA" id="ARBA00002284"/>
    </source>
</evidence>
<dbReference type="EMBL" id="CP050896">
    <property type="protein sequence ID" value="QIX19836.1"/>
    <property type="molecule type" value="Genomic_DNA"/>
</dbReference>
<comment type="function">
    <text evidence="18 20">Catalyzes the conversion of GTP to 2,5-diamino-6-ribosylamino-4(3H)-pyrimidinone 5'-phosphate (DARP), formate and pyrophosphate.</text>
</comment>
<evidence type="ECO:0000256" key="15">
    <source>
        <dbReference type="ARBA" id="ARBA00023211"/>
    </source>
</evidence>
<evidence type="ECO:0000256" key="6">
    <source>
        <dbReference type="ARBA" id="ARBA00005520"/>
    </source>
</evidence>
<comment type="catalytic activity">
    <reaction evidence="19 20">
        <text>GTP + 4 H2O = 2,5-diamino-6-hydroxy-4-(5-phosphoribosylamino)-pyrimidine + formate + 2 phosphate + 3 H(+)</text>
        <dbReference type="Rhea" id="RHEA:23704"/>
        <dbReference type="ChEBI" id="CHEBI:15377"/>
        <dbReference type="ChEBI" id="CHEBI:15378"/>
        <dbReference type="ChEBI" id="CHEBI:15740"/>
        <dbReference type="ChEBI" id="CHEBI:37565"/>
        <dbReference type="ChEBI" id="CHEBI:43474"/>
        <dbReference type="ChEBI" id="CHEBI:58614"/>
        <dbReference type="EC" id="3.5.4.25"/>
    </reaction>
</comment>
<feature type="binding site" evidence="20">
    <location>
        <position position="268"/>
    </location>
    <ligand>
        <name>Zn(2+)</name>
        <dbReference type="ChEBI" id="CHEBI:29105"/>
        <note>catalytic</note>
    </ligand>
</feature>
<dbReference type="GO" id="GO:0030145">
    <property type="term" value="F:manganese ion binding"/>
    <property type="evidence" value="ECO:0007669"/>
    <property type="project" value="UniProtKB-UniRule"/>
</dbReference>
<dbReference type="PANTHER" id="PTHR21327">
    <property type="entry name" value="GTP CYCLOHYDROLASE II-RELATED"/>
    <property type="match status" value="1"/>
</dbReference>
<feature type="binding site" evidence="20">
    <location>
        <position position="273"/>
    </location>
    <ligand>
        <name>GTP</name>
        <dbReference type="ChEBI" id="CHEBI:37565"/>
    </ligand>
</feature>
<dbReference type="InterPro" id="IPR017945">
    <property type="entry name" value="DHBP_synth_RibB-like_a/b_dom"/>
</dbReference>
<feature type="binding site" evidence="20">
    <location>
        <position position="28"/>
    </location>
    <ligand>
        <name>Mg(2+)</name>
        <dbReference type="ChEBI" id="CHEBI:18420"/>
        <label>2</label>
    </ligand>
</feature>
<feature type="binding site" evidence="20">
    <location>
        <begin position="140"/>
        <end position="144"/>
    </location>
    <ligand>
        <name>D-ribulose 5-phosphate</name>
        <dbReference type="ChEBI" id="CHEBI:58121"/>
    </ligand>
</feature>
<comment type="function">
    <text evidence="3 20">Catalyzes the conversion of D-ribulose 5-phosphate to formate and 3,4-dihydroxy-2-butanone 4-phosphate.</text>
</comment>
<dbReference type="GO" id="GO:0009231">
    <property type="term" value="P:riboflavin biosynthetic process"/>
    <property type="evidence" value="ECO:0007669"/>
    <property type="project" value="UniProtKB-UniRule"/>
</dbReference>
<dbReference type="Proteomes" id="UP000500870">
    <property type="component" value="Chromosome 2"/>
</dbReference>
<keyword evidence="15 20" id="KW-0464">Manganese</keyword>
<dbReference type="Gene3D" id="3.40.50.10990">
    <property type="entry name" value="GTP cyclohydrolase II"/>
    <property type="match status" value="1"/>
</dbReference>
<dbReference type="Gene3D" id="3.90.870.10">
    <property type="entry name" value="DHBP synthase"/>
    <property type="match status" value="1"/>
</dbReference>
<evidence type="ECO:0000256" key="11">
    <source>
        <dbReference type="ARBA" id="ARBA00022801"/>
    </source>
</evidence>
<dbReference type="FunFam" id="3.40.50.10990:FF:000001">
    <property type="entry name" value="Riboflavin biosynthesis protein RibBA"/>
    <property type="match status" value="1"/>
</dbReference>
<dbReference type="NCBIfam" id="TIGR00506">
    <property type="entry name" value="ribB"/>
    <property type="match status" value="1"/>
</dbReference>
<feature type="region of interest" description="GTP cyclohydrolase II" evidence="20">
    <location>
        <begin position="202"/>
        <end position="401"/>
    </location>
</feature>
<evidence type="ECO:0000256" key="18">
    <source>
        <dbReference type="ARBA" id="ARBA00043932"/>
    </source>
</evidence>
<feature type="binding site" evidence="20">
    <location>
        <position position="143"/>
    </location>
    <ligand>
        <name>Mg(2+)</name>
        <dbReference type="ChEBI" id="CHEBI:18420"/>
        <label>2</label>
    </ligand>
</feature>
<feature type="binding site" evidence="20">
    <location>
        <position position="353"/>
    </location>
    <ligand>
        <name>GTP</name>
        <dbReference type="ChEBI" id="CHEBI:37565"/>
    </ligand>
</feature>
<comment type="pathway">
    <text evidence="5 20">Cofactor biosynthesis; riboflavin biosynthesis; 2-hydroxy-3-oxobutyl phosphate from D-ribulose 5-phosphate: step 1/1.</text>
</comment>
<dbReference type="PANTHER" id="PTHR21327:SF18">
    <property type="entry name" value="3,4-DIHYDROXY-2-BUTANONE 4-PHOSPHATE SYNTHASE"/>
    <property type="match status" value="1"/>
</dbReference>
<dbReference type="InterPro" id="IPR036144">
    <property type="entry name" value="RibA-like_sf"/>
</dbReference>
<reference evidence="22 23" key="1">
    <citation type="submission" date="2020-04" db="EMBL/GenBank/DDBJ databases">
        <title>FDA dAtabase for Regulatory Grade micrObial Sequences (FDA-ARGOS): Supporting development and validation of Infectious Disease Dx tests.</title>
        <authorList>
            <person name="Sciortino C."/>
            <person name="Tallon L."/>
            <person name="Sadzewicz L."/>
            <person name="Vavikolanu K."/>
            <person name="Mehta A."/>
            <person name="Aluvathingal J."/>
            <person name="Nadendla S."/>
            <person name="Nandy P."/>
            <person name="Geyer C."/>
            <person name="Yan Y."/>
            <person name="Sichtig H."/>
        </authorList>
    </citation>
    <scope>NUCLEOTIDE SEQUENCE [LARGE SCALE GENOMIC DNA]</scope>
    <source>
        <strain evidence="22 23">FDAARGOS_633</strain>
    </source>
</reference>
<dbReference type="Pfam" id="PF00925">
    <property type="entry name" value="GTP_cyclohydro2"/>
    <property type="match status" value="1"/>
</dbReference>
<feature type="active site" description="Nucleophile; for GTP cyclohydrolase activity" evidence="20">
    <location>
        <position position="332"/>
    </location>
</feature>
<comment type="cofactor">
    <cofactor evidence="2">
        <name>Mn(2+)</name>
        <dbReference type="ChEBI" id="CHEBI:29035"/>
    </cofactor>
</comment>
<feature type="region of interest" description="DHBP synthase" evidence="20">
    <location>
        <begin position="1"/>
        <end position="201"/>
    </location>
</feature>
<gene>
    <name evidence="20" type="primary">ribBA</name>
    <name evidence="22" type="ORF">FOB41_01330</name>
</gene>
<sequence>MTFSKIEDTIAAVARGEMIIVVDDENRENEGDIVVAADAVTPEVVAFMMKHARGLVCVSMPGERLDALAIPPMVGRNSESMKTAFTVSVDLMHGISTGISAEDRAKTVRALIDPSSQPNDFARPGHIFPLRAKPLGVLDRPGHTEAAVDLARLAGRAPSGVICEIANDDGTMARLPQLEEFAKIHNLHLITIEDLIAYRRRTEGFVERKSSSKMPTRYGEFIVTNYTCTLTGTDHLALTLGDVGGKEQVTVRVHSECLTGESFGSLRCDCGEQLNRSLQAIQQAGSGCLIYMRGQEGRGIGLSNKISAYALQDKGLDTVQANQALGFADDCRDYLAAASILKDLGVRSVSLLTNNPSKVAGLKQCGVVVAERRPLIVASHADNVSYLQTKCDKSGHFLEAV</sequence>
<feature type="binding site" evidence="20">
    <location>
        <position position="164"/>
    </location>
    <ligand>
        <name>D-ribulose 5-phosphate</name>
        <dbReference type="ChEBI" id="CHEBI:58121"/>
    </ligand>
</feature>
<feature type="site" description="Essential for DHBP synthase activity" evidence="20">
    <location>
        <position position="126"/>
    </location>
</feature>
<feature type="binding site" evidence="20">
    <location>
        <position position="318"/>
    </location>
    <ligand>
        <name>GTP</name>
        <dbReference type="ChEBI" id="CHEBI:37565"/>
    </ligand>
</feature>
<evidence type="ECO:0000256" key="16">
    <source>
        <dbReference type="ARBA" id="ARBA00023239"/>
    </source>
</evidence>
<dbReference type="NCBIfam" id="TIGR00505">
    <property type="entry name" value="ribA"/>
    <property type="match status" value="1"/>
</dbReference>
<feature type="binding site" evidence="20">
    <location>
        <position position="358"/>
    </location>
    <ligand>
        <name>GTP</name>
        <dbReference type="ChEBI" id="CHEBI:37565"/>
    </ligand>
</feature>
<comment type="similarity">
    <text evidence="6 20">In the N-terminal section; belongs to the DHBP synthase family.</text>
</comment>
<accession>A0A6H0ZG71</accession>
<dbReference type="SUPFAM" id="SSF142695">
    <property type="entry name" value="RibA-like"/>
    <property type="match status" value="1"/>
</dbReference>
<evidence type="ECO:0000256" key="14">
    <source>
        <dbReference type="ARBA" id="ARBA00023134"/>
    </source>
</evidence>
<dbReference type="EC" id="4.1.99.12" evidence="20"/>
<dbReference type="NCBIfam" id="NF006803">
    <property type="entry name" value="PRK09311.1"/>
    <property type="match status" value="1"/>
</dbReference>
<keyword evidence="8 20" id="KW-0686">Riboflavin biosynthesis</keyword>
<feature type="binding site" evidence="20">
    <location>
        <position position="257"/>
    </location>
    <ligand>
        <name>Zn(2+)</name>
        <dbReference type="ChEBI" id="CHEBI:29105"/>
        <note>catalytic</note>
    </ligand>
</feature>
<evidence type="ECO:0000256" key="7">
    <source>
        <dbReference type="ARBA" id="ARBA00008976"/>
    </source>
</evidence>
<dbReference type="InterPro" id="IPR016299">
    <property type="entry name" value="Riboflavin_synth_RibBA"/>
</dbReference>
<feature type="binding site" evidence="20">
    <location>
        <position position="32"/>
    </location>
    <ligand>
        <name>D-ribulose 5-phosphate</name>
        <dbReference type="ChEBI" id="CHEBI:58121"/>
    </ligand>
</feature>
<comment type="pathway">
    <text evidence="4 20">Cofactor biosynthesis; riboflavin biosynthesis; 5-amino-6-(D-ribitylamino)uracil from GTP: step 1/4.</text>
</comment>
<dbReference type="InterPro" id="IPR000422">
    <property type="entry name" value="DHBP_synthase_RibB"/>
</dbReference>
<comment type="catalytic activity">
    <reaction evidence="1 20">
        <text>D-ribulose 5-phosphate = (2S)-2-hydroxy-3-oxobutyl phosphate + formate + H(+)</text>
        <dbReference type="Rhea" id="RHEA:18457"/>
        <dbReference type="ChEBI" id="CHEBI:15378"/>
        <dbReference type="ChEBI" id="CHEBI:15740"/>
        <dbReference type="ChEBI" id="CHEBI:58121"/>
        <dbReference type="ChEBI" id="CHEBI:58830"/>
        <dbReference type="EC" id="4.1.99.12"/>
    </reaction>
</comment>
<keyword evidence="14 20" id="KW-0342">GTP-binding</keyword>
<evidence type="ECO:0000256" key="17">
    <source>
        <dbReference type="ARBA" id="ARBA00023268"/>
    </source>
</evidence>
<comment type="cofactor">
    <cofactor evidence="20">
        <name>Mg(2+)</name>
        <dbReference type="ChEBI" id="CHEBI:18420"/>
    </cofactor>
    <cofactor evidence="20">
        <name>Mn(2+)</name>
        <dbReference type="ChEBI" id="CHEBI:29035"/>
    </cofactor>
    <text evidence="20">Binds 2 divalent metal cations per subunit. Magnesium or manganese.</text>
</comment>
<protein>
    <recommendedName>
        <fullName evidence="20">Riboflavin biosynthesis protein RibBA</fullName>
    </recommendedName>
    <domain>
        <recommendedName>
            <fullName evidence="20">3,4-dihydroxy-2-butanone 4-phosphate synthase</fullName>
            <shortName evidence="20">DHBP synthase</shortName>
            <ecNumber evidence="20">4.1.99.12</ecNumber>
        </recommendedName>
    </domain>
    <domain>
        <recommendedName>
            <fullName evidence="20">GTP cyclohydrolase-2</fullName>
            <ecNumber evidence="20">3.5.4.25</ecNumber>
        </recommendedName>
        <alternativeName>
            <fullName evidence="20">GTP cyclohydrolase II</fullName>
        </alternativeName>
    </domain>
</protein>
<dbReference type="InterPro" id="IPR032677">
    <property type="entry name" value="GTP_cyclohydro_II"/>
</dbReference>
<dbReference type="FunFam" id="3.90.870.10:FF:000001">
    <property type="entry name" value="Riboflavin biosynthesis protein RibBA"/>
    <property type="match status" value="1"/>
</dbReference>
<comment type="similarity">
    <text evidence="7 20">In the C-terminal section; belongs to the GTP cyclohydrolase II family.</text>
</comment>
<keyword evidence="12 20" id="KW-0862">Zinc</keyword>
<dbReference type="HAMAP" id="MF_00179">
    <property type="entry name" value="RibA"/>
    <property type="match status" value="1"/>
</dbReference>
<feature type="domain" description="GTP cyclohydrolase II" evidence="21">
    <location>
        <begin position="208"/>
        <end position="374"/>
    </location>
</feature>
<evidence type="ECO:0000313" key="22">
    <source>
        <dbReference type="EMBL" id="QIX19836.1"/>
    </source>
</evidence>
<feature type="binding site" evidence="20">
    <location>
        <begin position="27"/>
        <end position="28"/>
    </location>
    <ligand>
        <name>D-ribulose 5-phosphate</name>
        <dbReference type="ChEBI" id="CHEBI:58121"/>
    </ligand>
</feature>
<dbReference type="HAMAP" id="MF_01283">
    <property type="entry name" value="RibBA"/>
    <property type="match status" value="1"/>
</dbReference>
<keyword evidence="9 20" id="KW-0479">Metal-binding</keyword>
<feature type="site" description="Essential for DHBP synthase activity" evidence="20">
    <location>
        <position position="164"/>
    </location>
</feature>
<dbReference type="CDD" id="cd00641">
    <property type="entry name" value="GTP_cyclohydro2"/>
    <property type="match status" value="1"/>
</dbReference>
<feature type="active site" description="Proton acceptor; for GTP cyclohydrolase activity" evidence="20">
    <location>
        <position position="330"/>
    </location>
</feature>
<dbReference type="HAMAP" id="MF_00180">
    <property type="entry name" value="RibB"/>
    <property type="match status" value="1"/>
</dbReference>
<dbReference type="RefSeq" id="WP_136883790.1">
    <property type="nucleotide sequence ID" value="NZ_CP050896.1"/>
</dbReference>
<evidence type="ECO:0000313" key="23">
    <source>
        <dbReference type="Proteomes" id="UP000500870"/>
    </source>
</evidence>
<evidence type="ECO:0000256" key="13">
    <source>
        <dbReference type="ARBA" id="ARBA00022842"/>
    </source>
</evidence>
<dbReference type="GO" id="GO:0003935">
    <property type="term" value="F:GTP cyclohydrolase II activity"/>
    <property type="evidence" value="ECO:0007669"/>
    <property type="project" value="UniProtKB-UniRule"/>
</dbReference>
<dbReference type="EC" id="3.5.4.25" evidence="20"/>
<evidence type="ECO:0000256" key="1">
    <source>
        <dbReference type="ARBA" id="ARBA00000141"/>
    </source>
</evidence>
<feature type="binding site" evidence="20">
    <location>
        <position position="270"/>
    </location>
    <ligand>
        <name>Zn(2+)</name>
        <dbReference type="ChEBI" id="CHEBI:29105"/>
        <note>catalytic</note>
    </ligand>
</feature>
<keyword evidence="17 20" id="KW-0511">Multifunctional enzyme</keyword>
<evidence type="ECO:0000256" key="2">
    <source>
        <dbReference type="ARBA" id="ARBA00001936"/>
    </source>
</evidence>
<evidence type="ECO:0000256" key="19">
    <source>
        <dbReference type="ARBA" id="ARBA00049295"/>
    </source>
</evidence>
<dbReference type="GO" id="GO:0005829">
    <property type="term" value="C:cytosol"/>
    <property type="evidence" value="ECO:0007669"/>
    <property type="project" value="TreeGrafter"/>
</dbReference>
<dbReference type="Pfam" id="PF00926">
    <property type="entry name" value="DHBP_synthase"/>
    <property type="match status" value="1"/>
</dbReference>
<dbReference type="GO" id="GO:0008686">
    <property type="term" value="F:3,4-dihydroxy-2-butanone-4-phosphate synthase activity"/>
    <property type="evidence" value="ECO:0007669"/>
    <property type="project" value="UniProtKB-UniRule"/>
</dbReference>
<dbReference type="SUPFAM" id="SSF55821">
    <property type="entry name" value="YrdC/RibB"/>
    <property type="match status" value="1"/>
</dbReference>
<name>A0A6H0ZG71_9HYPH</name>
<feature type="binding site" evidence="20">
    <location>
        <begin position="296"/>
        <end position="298"/>
    </location>
    <ligand>
        <name>GTP</name>
        <dbReference type="ChEBI" id="CHEBI:37565"/>
    </ligand>
</feature>
<organism evidence="22 23">
    <name type="scientific">Agrobacterium pusense</name>
    <dbReference type="NCBI Taxonomy" id="648995"/>
    <lineage>
        <taxon>Bacteria</taxon>
        <taxon>Pseudomonadati</taxon>
        <taxon>Pseudomonadota</taxon>
        <taxon>Alphaproteobacteria</taxon>
        <taxon>Hyphomicrobiales</taxon>
        <taxon>Rhizobiaceae</taxon>
        <taxon>Rhizobium/Agrobacterium group</taxon>
        <taxon>Agrobacterium</taxon>
    </lineage>
</organism>
<feature type="binding site" evidence="20">
    <location>
        <begin position="252"/>
        <end position="256"/>
    </location>
    <ligand>
        <name>GTP</name>
        <dbReference type="ChEBI" id="CHEBI:37565"/>
    </ligand>
</feature>
<feature type="binding site" evidence="20">
    <location>
        <position position="28"/>
    </location>
    <ligand>
        <name>Mg(2+)</name>
        <dbReference type="ChEBI" id="CHEBI:18420"/>
        <label>1</label>
    </ligand>
</feature>